<feature type="transmembrane region" description="Helical" evidence="10">
    <location>
        <begin position="156"/>
        <end position="180"/>
    </location>
</feature>
<keyword evidence="5" id="KW-0406">Ion transport</keyword>
<dbReference type="SUPFAM" id="SSF81340">
    <property type="entry name" value="Clc chloride channel"/>
    <property type="match status" value="1"/>
</dbReference>
<proteinExistence type="predicted"/>
<feature type="transmembrane region" description="Helical" evidence="10">
    <location>
        <begin position="104"/>
        <end position="126"/>
    </location>
</feature>
<evidence type="ECO:0000313" key="11">
    <source>
        <dbReference type="EMBL" id="PRO71547.1"/>
    </source>
</evidence>
<name>A0A2S9V503_9ALTE</name>
<evidence type="ECO:0000256" key="7">
    <source>
        <dbReference type="ARBA" id="ARBA00023173"/>
    </source>
</evidence>
<dbReference type="GO" id="GO:0034707">
    <property type="term" value="C:chloride channel complex"/>
    <property type="evidence" value="ECO:0007669"/>
    <property type="project" value="UniProtKB-KW"/>
</dbReference>
<feature type="transmembrane region" description="Helical" evidence="10">
    <location>
        <begin position="392"/>
        <end position="412"/>
    </location>
</feature>
<dbReference type="EMBL" id="PVNP01000204">
    <property type="protein sequence ID" value="PRO71547.1"/>
    <property type="molecule type" value="Genomic_DNA"/>
</dbReference>
<dbReference type="RefSeq" id="WP_105936473.1">
    <property type="nucleotide sequence ID" value="NZ_PVNP01000204.1"/>
</dbReference>
<evidence type="ECO:0000256" key="5">
    <source>
        <dbReference type="ARBA" id="ARBA00023065"/>
    </source>
</evidence>
<keyword evidence="8" id="KW-0868">Chloride</keyword>
<comment type="caution">
    <text evidence="11">The sequence shown here is derived from an EMBL/GenBank/DDBJ whole genome shotgun (WGS) entry which is preliminary data.</text>
</comment>
<keyword evidence="7" id="KW-0869">Chloride channel</keyword>
<evidence type="ECO:0000256" key="9">
    <source>
        <dbReference type="ARBA" id="ARBA00023303"/>
    </source>
</evidence>
<dbReference type="Pfam" id="PF00654">
    <property type="entry name" value="Voltage_CLC"/>
    <property type="match status" value="1"/>
</dbReference>
<evidence type="ECO:0000256" key="6">
    <source>
        <dbReference type="ARBA" id="ARBA00023136"/>
    </source>
</evidence>
<evidence type="ECO:0000256" key="2">
    <source>
        <dbReference type="ARBA" id="ARBA00022448"/>
    </source>
</evidence>
<dbReference type="OrthoDB" id="9767361at2"/>
<evidence type="ECO:0000256" key="10">
    <source>
        <dbReference type="SAM" id="Phobius"/>
    </source>
</evidence>
<feature type="transmembrane region" description="Helical" evidence="10">
    <location>
        <begin position="61"/>
        <end position="83"/>
    </location>
</feature>
<keyword evidence="6 10" id="KW-0472">Membrane</keyword>
<evidence type="ECO:0000256" key="8">
    <source>
        <dbReference type="ARBA" id="ARBA00023214"/>
    </source>
</evidence>
<evidence type="ECO:0000256" key="3">
    <source>
        <dbReference type="ARBA" id="ARBA00022692"/>
    </source>
</evidence>
<keyword evidence="2" id="KW-0813">Transport</keyword>
<dbReference type="InterPro" id="IPR014743">
    <property type="entry name" value="Cl-channel_core"/>
</dbReference>
<dbReference type="AlphaFoldDB" id="A0A2S9V503"/>
<accession>A0A2S9V503</accession>
<dbReference type="PANTHER" id="PTHR43427:SF6">
    <property type="entry name" value="CHLORIDE CHANNEL PROTEIN CLC-E"/>
    <property type="match status" value="1"/>
</dbReference>
<dbReference type="Proteomes" id="UP000238949">
    <property type="component" value="Unassembled WGS sequence"/>
</dbReference>
<dbReference type="InterPro" id="IPR001807">
    <property type="entry name" value="ClC"/>
</dbReference>
<evidence type="ECO:0000313" key="12">
    <source>
        <dbReference type="Proteomes" id="UP000238949"/>
    </source>
</evidence>
<dbReference type="PANTHER" id="PTHR43427">
    <property type="entry name" value="CHLORIDE CHANNEL PROTEIN CLC-E"/>
    <property type="match status" value="1"/>
</dbReference>
<keyword evidence="3 10" id="KW-0812">Transmembrane</keyword>
<keyword evidence="4 10" id="KW-1133">Transmembrane helix</keyword>
<gene>
    <name evidence="11" type="ORF">C6Y40_21645</name>
</gene>
<organism evidence="11 12">
    <name type="scientific">Alteromonas alba</name>
    <dbReference type="NCBI Taxonomy" id="2079529"/>
    <lineage>
        <taxon>Bacteria</taxon>
        <taxon>Pseudomonadati</taxon>
        <taxon>Pseudomonadota</taxon>
        <taxon>Gammaproteobacteria</taxon>
        <taxon>Alteromonadales</taxon>
        <taxon>Alteromonadaceae</taxon>
        <taxon>Alteromonas/Salinimonas group</taxon>
        <taxon>Alteromonas</taxon>
    </lineage>
</organism>
<feature type="transmembrane region" description="Helical" evidence="10">
    <location>
        <begin position="21"/>
        <end position="41"/>
    </location>
</feature>
<feature type="transmembrane region" description="Helical" evidence="10">
    <location>
        <begin position="263"/>
        <end position="281"/>
    </location>
</feature>
<dbReference type="Gene3D" id="1.10.3080.10">
    <property type="entry name" value="Clc chloride channel"/>
    <property type="match status" value="1"/>
</dbReference>
<evidence type="ECO:0000256" key="4">
    <source>
        <dbReference type="ARBA" id="ARBA00022989"/>
    </source>
</evidence>
<feature type="transmembrane region" description="Helical" evidence="10">
    <location>
        <begin position="328"/>
        <end position="348"/>
    </location>
</feature>
<protein>
    <submittedName>
        <fullName evidence="11">Voltage-gated chloride channel</fullName>
    </submittedName>
</protein>
<feature type="transmembrane region" description="Helical" evidence="10">
    <location>
        <begin position="301"/>
        <end position="321"/>
    </location>
</feature>
<feature type="transmembrane region" description="Helical" evidence="10">
    <location>
        <begin position="192"/>
        <end position="211"/>
    </location>
</feature>
<feature type="transmembrane region" description="Helical" evidence="10">
    <location>
        <begin position="231"/>
        <end position="251"/>
    </location>
</feature>
<reference evidence="12" key="1">
    <citation type="journal article" date="2020" name="Int. J. Syst. Evol. Microbiol.">
        <title>Alteromonas alba sp. nov., a marine bacterium isolated from the seawater of the West Pacific Ocean.</title>
        <authorList>
            <person name="Sun C."/>
            <person name="Wu Y.-H."/>
            <person name="Xamxidin M."/>
            <person name="Cheng H."/>
            <person name="Xu X.-W."/>
        </authorList>
    </citation>
    <scope>NUCLEOTIDE SEQUENCE [LARGE SCALE GENOMIC DNA]</scope>
    <source>
        <strain evidence="12">190</strain>
    </source>
</reference>
<feature type="transmembrane region" description="Helical" evidence="10">
    <location>
        <begin position="360"/>
        <end position="380"/>
    </location>
</feature>
<dbReference type="InterPro" id="IPR050368">
    <property type="entry name" value="ClC-type_chloride_channel"/>
</dbReference>
<dbReference type="CDD" id="cd00400">
    <property type="entry name" value="Voltage_gated_ClC"/>
    <property type="match status" value="1"/>
</dbReference>
<keyword evidence="12" id="KW-1185">Reference proteome</keyword>
<keyword evidence="9" id="KW-0407">Ion channel</keyword>
<dbReference type="PRINTS" id="PR00762">
    <property type="entry name" value="CLCHANNEL"/>
</dbReference>
<sequence length="558" mass="61052">MQLRALRQELAHPRTSVQVCLLGIIAGVTSALLIVLFRLGIDWLQSSGVSLLQQWGLSAKWVWVVMPISAVILILLIAYLTGFKHYRLGIPFVIHRVKQHYGHIPWRTTVNQFFGGMLALAGGFVVGREGPSVHLGAAGSSLFGQALKLPQNSIRTLAGCGIAAGISASFNTPFAAVIFVMEVVLREYKIHVFVPVMLAAACGSVITRIVFGEGNELAYFSFSSFSQWLYLYLIVFGCLLGVLATLFNQLLMSVMRAFRKVSMVWRLLLAGLLTAIGGALLPEALGASFEDVNALFSTHPTALILLEILLMKFLLATFAIGLGIPGGIIGPVMVLGMLSGAVLLLPVAHWLPLEDFTSSFALLGIAGMLTAVLHAPLAALSAVMELSYRPEIILPAILVIVPAYVTATQFLGNRSIFIQQLDFQKLPYAITSIREALEKTGVLAAMERDFKLFYDAPEAALEKVLSNNPTQTVIQQKRFEQDINYSWVHYDVSLDRHAHPISYQAMQGVSAQATLAEVYELLKSTRSGAVYIFDDDPAKLTGVITWNRLQSFLQRAQF</sequence>
<evidence type="ECO:0000256" key="1">
    <source>
        <dbReference type="ARBA" id="ARBA00004141"/>
    </source>
</evidence>
<comment type="subcellular location">
    <subcellularLocation>
        <location evidence="1">Membrane</location>
        <topology evidence="1">Multi-pass membrane protein</topology>
    </subcellularLocation>
</comment>
<dbReference type="GO" id="GO:0005254">
    <property type="term" value="F:chloride channel activity"/>
    <property type="evidence" value="ECO:0007669"/>
    <property type="project" value="UniProtKB-KW"/>
</dbReference>